<evidence type="ECO:0000313" key="4">
    <source>
        <dbReference type="Proteomes" id="UP000623687"/>
    </source>
</evidence>
<reference evidence="3" key="1">
    <citation type="submission" date="2019-07" db="EMBL/GenBank/DDBJ databases">
        <authorList>
            <person name="Palmer J.M."/>
        </authorList>
    </citation>
    <scope>NUCLEOTIDE SEQUENCE</scope>
    <source>
        <strain evidence="3">PC9</strain>
    </source>
</reference>
<feature type="region of interest" description="Disordered" evidence="1">
    <location>
        <begin position="1"/>
        <end position="247"/>
    </location>
</feature>
<dbReference type="AlphaFoldDB" id="A0A8H7DX83"/>
<dbReference type="VEuPathDB" id="FungiDB:PC9H_000871"/>
<dbReference type="RefSeq" id="XP_036636369.1">
    <property type="nucleotide sequence ID" value="XM_036770524.1"/>
</dbReference>
<name>A0A8H7DX83_PLEOS</name>
<feature type="compositionally biased region" description="Acidic residues" evidence="1">
    <location>
        <begin position="229"/>
        <end position="247"/>
    </location>
</feature>
<dbReference type="GeneID" id="59370712"/>
<evidence type="ECO:0000259" key="2">
    <source>
        <dbReference type="Pfam" id="PF13926"/>
    </source>
</evidence>
<organism evidence="3 4">
    <name type="scientific">Pleurotus ostreatus</name>
    <name type="common">Oyster mushroom</name>
    <name type="synonym">White-rot fungus</name>
    <dbReference type="NCBI Taxonomy" id="5322"/>
    <lineage>
        <taxon>Eukaryota</taxon>
        <taxon>Fungi</taxon>
        <taxon>Dikarya</taxon>
        <taxon>Basidiomycota</taxon>
        <taxon>Agaricomycotina</taxon>
        <taxon>Agaricomycetes</taxon>
        <taxon>Agaricomycetidae</taxon>
        <taxon>Agaricales</taxon>
        <taxon>Pleurotineae</taxon>
        <taxon>Pleurotaceae</taxon>
        <taxon>Pleurotus</taxon>
    </lineage>
</organism>
<gene>
    <name evidence="3" type="ORF">PC9H_000871</name>
</gene>
<comment type="caution">
    <text evidence="3">The sequence shown here is derived from an EMBL/GenBank/DDBJ whole genome shotgun (WGS) entry which is preliminary data.</text>
</comment>
<dbReference type="OrthoDB" id="21499at2759"/>
<dbReference type="InterPro" id="IPR025451">
    <property type="entry name" value="DUF4211"/>
</dbReference>
<evidence type="ECO:0000313" key="3">
    <source>
        <dbReference type="EMBL" id="KAF7440525.1"/>
    </source>
</evidence>
<keyword evidence="4" id="KW-1185">Reference proteome</keyword>
<protein>
    <recommendedName>
        <fullName evidence="2">DUF4211 domain-containing protein</fullName>
    </recommendedName>
</protein>
<sequence length="479" mass="54218">MPKPRKSIAPKKPKLSQVTLDEIFKGATRTKESRSKCDANSSESEPGEKSDEGLGDIHFERKASAVTTDDDVDDLEVMSPRRSFKRRKVVNSDGDQAMPPLSSPTSHIQITDSEDEVIPIRKSKRRKQNVVADSDDDADDARPSKRKLRKKSLSPATSDEDLAGEVEEERILDSRLRQRGRTSLFQKNLEKLKRRKQGRMVSDSSEQDSSEEDATTRGVVPFDGAKPDCDDESEGGEDEEQEDDNFIVDDDGAGFTELPVEFSMSTHEDLAHQFKIIFQFFVHIAIQPPQDRHEFMSRQMKTQQYFSVPLQIVRRKLSGLRDSLVASSVWRADFKTALSTFPEFGLDDLQFALPHGHPYDPVGFESTTGDSSDEDESPIQFHLGRFCARRTRYTLFGAIRREIDELHERSRVGSSKRNFVRIAFAGATQPPDDLTDADAICEYLDSRKVIDMEWQSIKLMMDSAQNLEMARKKGDDIEG</sequence>
<evidence type="ECO:0000256" key="1">
    <source>
        <dbReference type="SAM" id="MobiDB-lite"/>
    </source>
</evidence>
<proteinExistence type="predicted"/>
<feature type="compositionally biased region" description="Basic and acidic residues" evidence="1">
    <location>
        <begin position="46"/>
        <end position="63"/>
    </location>
</feature>
<feature type="compositionally biased region" description="Basic residues" evidence="1">
    <location>
        <begin position="1"/>
        <end position="14"/>
    </location>
</feature>
<dbReference type="Proteomes" id="UP000623687">
    <property type="component" value="Unassembled WGS sequence"/>
</dbReference>
<feature type="domain" description="DUF4211" evidence="2">
    <location>
        <begin position="245"/>
        <end position="350"/>
    </location>
</feature>
<dbReference type="Pfam" id="PF13926">
    <property type="entry name" value="DUF4211"/>
    <property type="match status" value="1"/>
</dbReference>
<accession>A0A8H7DX83</accession>
<dbReference type="EMBL" id="JACETU010000001">
    <property type="protein sequence ID" value="KAF7440525.1"/>
    <property type="molecule type" value="Genomic_DNA"/>
</dbReference>
<feature type="compositionally biased region" description="Acidic residues" evidence="1">
    <location>
        <begin position="158"/>
        <end position="168"/>
    </location>
</feature>